<feature type="region of interest" description="Disordered" evidence="1">
    <location>
        <begin position="1"/>
        <end position="33"/>
    </location>
</feature>
<dbReference type="Pfam" id="PF15633">
    <property type="entry name" value="Tox-ART-HYD1"/>
    <property type="match status" value="1"/>
</dbReference>
<dbReference type="OrthoDB" id="436331at2759"/>
<accession>A0A913XAN9</accession>
<dbReference type="InterPro" id="IPR028920">
    <property type="entry name" value="Tox-ART-HYD1_dom"/>
</dbReference>
<sequence>MSSNKGKTLYHYTDKDGAEGIQNSGVIKESRPERADAVYGPGVYLTDLPPSTPNNILLVNNYGNAPKENDANNVSHAVEIKVPPNKMQNFETQSSSRQVYKHKGDLHLKDYDGKVYKR</sequence>
<reference evidence="3" key="1">
    <citation type="submission" date="2022-11" db="UniProtKB">
        <authorList>
            <consortium name="EnsemblMetazoa"/>
        </authorList>
    </citation>
    <scope>IDENTIFICATION</scope>
</reference>
<feature type="domain" description="Tox-ART-HYD1" evidence="2">
    <location>
        <begin position="9"/>
        <end position="109"/>
    </location>
</feature>
<dbReference type="EnsemblMetazoa" id="XM_021045403.2">
    <property type="protein sequence ID" value="XP_020901062.1"/>
    <property type="gene ID" value="LOC110239669"/>
</dbReference>
<proteinExistence type="predicted"/>
<evidence type="ECO:0000256" key="1">
    <source>
        <dbReference type="SAM" id="MobiDB-lite"/>
    </source>
</evidence>
<dbReference type="RefSeq" id="XP_020901062.1">
    <property type="nucleotide sequence ID" value="XM_021045403.2"/>
</dbReference>
<dbReference type="GeneID" id="110239669"/>
<evidence type="ECO:0000313" key="3">
    <source>
        <dbReference type="EnsemblMetazoa" id="XP_020901062.1"/>
    </source>
</evidence>
<protein>
    <recommendedName>
        <fullName evidence="2">Tox-ART-HYD1 domain-containing protein</fullName>
    </recommendedName>
</protein>
<evidence type="ECO:0000259" key="2">
    <source>
        <dbReference type="Pfam" id="PF15633"/>
    </source>
</evidence>
<dbReference type="KEGG" id="epa:110239669"/>
<evidence type="ECO:0000313" key="4">
    <source>
        <dbReference type="Proteomes" id="UP000887567"/>
    </source>
</evidence>
<dbReference type="OMA" id="IARNNYD"/>
<dbReference type="Proteomes" id="UP000887567">
    <property type="component" value="Unplaced"/>
</dbReference>
<organism evidence="3 4">
    <name type="scientific">Exaiptasia diaphana</name>
    <name type="common">Tropical sea anemone</name>
    <name type="synonym">Aiptasia pulchella</name>
    <dbReference type="NCBI Taxonomy" id="2652724"/>
    <lineage>
        <taxon>Eukaryota</taxon>
        <taxon>Metazoa</taxon>
        <taxon>Cnidaria</taxon>
        <taxon>Anthozoa</taxon>
        <taxon>Hexacorallia</taxon>
        <taxon>Actiniaria</taxon>
        <taxon>Aiptasiidae</taxon>
        <taxon>Exaiptasia</taxon>
    </lineage>
</organism>
<name>A0A913XAN9_EXADI</name>
<dbReference type="AlphaFoldDB" id="A0A913XAN9"/>
<keyword evidence="4" id="KW-1185">Reference proteome</keyword>